<keyword evidence="2" id="KW-1185">Reference proteome</keyword>
<organism evidence="1 2">
    <name type="scientific">Endocarpon pusillum</name>
    <dbReference type="NCBI Taxonomy" id="364733"/>
    <lineage>
        <taxon>Eukaryota</taxon>
        <taxon>Fungi</taxon>
        <taxon>Dikarya</taxon>
        <taxon>Ascomycota</taxon>
        <taxon>Pezizomycotina</taxon>
        <taxon>Eurotiomycetes</taxon>
        <taxon>Chaetothyriomycetidae</taxon>
        <taxon>Verrucariales</taxon>
        <taxon>Verrucariaceae</taxon>
        <taxon>Endocarpon</taxon>
    </lineage>
</organism>
<gene>
    <name evidence="1" type="ORF">GJ744_010936</name>
</gene>
<sequence>SFDRLRHVSISDTSLFDTDALGKYTSWERRKSESYDQIRAQWLDLRDLMPKTLETLRILLQREYWPLDRNPRHRVVAFYSMLEDFVRSKYTETHVLENFRLLCIMGLAETATLTSGPNLGNSNSYFTSLKNSCNVRRQKQPLELVPADECPWHGIGEAPDPTSLTTADIRDT</sequence>
<reference evidence="1" key="1">
    <citation type="submission" date="2020-02" db="EMBL/GenBank/DDBJ databases">
        <authorList>
            <person name="Palmer J.M."/>
        </authorList>
    </citation>
    <scope>NUCLEOTIDE SEQUENCE</scope>
    <source>
        <strain evidence="1">EPUS1.4</strain>
        <tissue evidence="1">Thallus</tissue>
    </source>
</reference>
<evidence type="ECO:0000313" key="2">
    <source>
        <dbReference type="Proteomes" id="UP000606974"/>
    </source>
</evidence>
<protein>
    <submittedName>
        <fullName evidence="1">Uncharacterized protein</fullName>
    </submittedName>
</protein>
<feature type="non-terminal residue" evidence="1">
    <location>
        <position position="172"/>
    </location>
</feature>
<dbReference type="AlphaFoldDB" id="A0A8H7ADI1"/>
<comment type="caution">
    <text evidence="1">The sequence shown here is derived from an EMBL/GenBank/DDBJ whole genome shotgun (WGS) entry which is preliminary data.</text>
</comment>
<dbReference type="Proteomes" id="UP000606974">
    <property type="component" value="Unassembled WGS sequence"/>
</dbReference>
<name>A0A8H7ADI1_9EURO</name>
<dbReference type="EMBL" id="JAACFV010000074">
    <property type="protein sequence ID" value="KAF7507123.1"/>
    <property type="molecule type" value="Genomic_DNA"/>
</dbReference>
<evidence type="ECO:0000313" key="1">
    <source>
        <dbReference type="EMBL" id="KAF7507123.1"/>
    </source>
</evidence>
<accession>A0A8H7ADI1</accession>
<proteinExistence type="predicted"/>